<dbReference type="CDD" id="cd00118">
    <property type="entry name" value="LysM"/>
    <property type="match status" value="2"/>
</dbReference>
<evidence type="ECO:0000259" key="5">
    <source>
        <dbReference type="PROSITE" id="PS50911"/>
    </source>
</evidence>
<sequence length="529" mass="55203">MNLLSSYRVQRGDTVSDIARQHGVSAEALMRANGMDASQADGRLGSGGRAGRDPDVLQVGERLVIPVATPGLERSHPVAAGDTLSGIARRWNVSLPALLAANPQFDASRLGAQPGTGAGRDPDQLQVGELLRLPGAHPVAAATPSAAASSATAPAGAFDLRHFTNPALGSRAGAAIVIGNAEGTRTPEGGTTDAFGGHTDPGNAARNQGSFSYQHAARSPADADRRQLQTLQRQLPAYEAAARQAGLNPADARLASAYLDLYNQSPSAARRFLAQLDSLRGQPLDAAHLAQLRFHSFVDAATGQRFQLPGGGQAGSGFVNIARDQLKRTPNESEVQAALRADQQRRTQAIETALSRQGLLPAATASAAEPAATPAPAAGGAVPRHLAIAQAELGVHEVRGARHEARVLQYHQATSLRARDDETSWCSSFVNWTMQQAGVRGTGSAAARSWLQWGRAVTQDAAHVRPGDVIVFPRGNNPAQGHVAIVAEVLDGGRVKVIGGNQSVRGEGYDGVTYAERTLSSALGVRRAP</sequence>
<keyword evidence="2" id="KW-0378">Hydrolase</keyword>
<dbReference type="InterPro" id="IPR018392">
    <property type="entry name" value="LysM"/>
</dbReference>
<evidence type="ECO:0000256" key="4">
    <source>
        <dbReference type="SAM" id="MobiDB-lite"/>
    </source>
</evidence>
<evidence type="ECO:0000256" key="3">
    <source>
        <dbReference type="ARBA" id="ARBA00023316"/>
    </source>
</evidence>
<accession>A0ABY4S2M4</accession>
<dbReference type="InterPro" id="IPR036779">
    <property type="entry name" value="LysM_dom_sf"/>
</dbReference>
<dbReference type="Gene3D" id="3.90.1720.10">
    <property type="entry name" value="endopeptidase domain like (from Nostoc punctiforme)"/>
    <property type="match status" value="1"/>
</dbReference>
<evidence type="ECO:0000256" key="1">
    <source>
        <dbReference type="ARBA" id="ARBA00022729"/>
    </source>
</evidence>
<dbReference type="EMBL" id="CP097635">
    <property type="protein sequence ID" value="URI07249.1"/>
    <property type="molecule type" value="Genomic_DNA"/>
</dbReference>
<reference evidence="7" key="1">
    <citation type="submission" date="2022-05" db="EMBL/GenBank/DDBJ databases">
        <title>An RpoN-dependent PEP-CTERM gene is involved in floc formation of an Aquincola tertiaricarbonis strain.</title>
        <authorList>
            <person name="Qiu D."/>
            <person name="Xia M."/>
        </authorList>
    </citation>
    <scope>NUCLEOTIDE SEQUENCE</scope>
    <source>
        <strain evidence="7">RN12</strain>
    </source>
</reference>
<dbReference type="SUPFAM" id="SSF54001">
    <property type="entry name" value="Cysteine proteinases"/>
    <property type="match status" value="1"/>
</dbReference>
<dbReference type="PROSITE" id="PS51782">
    <property type="entry name" value="LYSM"/>
    <property type="match status" value="2"/>
</dbReference>
<keyword evidence="1" id="KW-0732">Signal</keyword>
<dbReference type="SUPFAM" id="SSF54106">
    <property type="entry name" value="LysM domain"/>
    <property type="match status" value="2"/>
</dbReference>
<evidence type="ECO:0000256" key="2">
    <source>
        <dbReference type="ARBA" id="ARBA00022801"/>
    </source>
</evidence>
<feature type="domain" description="LysM" evidence="6">
    <location>
        <begin position="74"/>
        <end position="133"/>
    </location>
</feature>
<dbReference type="RefSeq" id="WP_250195514.1">
    <property type="nucleotide sequence ID" value="NZ_CP097635.1"/>
</dbReference>
<dbReference type="PROSITE" id="PS50911">
    <property type="entry name" value="CHAP"/>
    <property type="match status" value="1"/>
</dbReference>
<dbReference type="InterPro" id="IPR007921">
    <property type="entry name" value="CHAP_dom"/>
</dbReference>
<dbReference type="Pfam" id="PF01476">
    <property type="entry name" value="LysM"/>
    <property type="match status" value="2"/>
</dbReference>
<keyword evidence="8" id="KW-1185">Reference proteome</keyword>
<dbReference type="Proteomes" id="UP001056201">
    <property type="component" value="Chromosome 1"/>
</dbReference>
<evidence type="ECO:0000259" key="6">
    <source>
        <dbReference type="PROSITE" id="PS51782"/>
    </source>
</evidence>
<dbReference type="Gene3D" id="3.10.350.10">
    <property type="entry name" value="LysM domain"/>
    <property type="match status" value="2"/>
</dbReference>
<dbReference type="SMART" id="SM00257">
    <property type="entry name" value="LysM"/>
    <property type="match status" value="2"/>
</dbReference>
<gene>
    <name evidence="7" type="ORF">MW290_01075</name>
</gene>
<dbReference type="InterPro" id="IPR038765">
    <property type="entry name" value="Papain-like_cys_pep_sf"/>
</dbReference>
<protein>
    <submittedName>
        <fullName evidence="7">TIGR02594 family protein</fullName>
    </submittedName>
</protein>
<evidence type="ECO:0000313" key="7">
    <source>
        <dbReference type="EMBL" id="URI07249.1"/>
    </source>
</evidence>
<feature type="region of interest" description="Disordered" evidence="4">
    <location>
        <begin position="31"/>
        <end position="53"/>
    </location>
</feature>
<feature type="domain" description="LysM" evidence="6">
    <location>
        <begin position="5"/>
        <end position="65"/>
    </location>
</feature>
<proteinExistence type="predicted"/>
<dbReference type="InterPro" id="IPR013423">
    <property type="entry name" value="CHP02594"/>
</dbReference>
<dbReference type="PANTHER" id="PTHR33734">
    <property type="entry name" value="LYSM DOMAIN-CONTAINING GPI-ANCHORED PROTEIN 2"/>
    <property type="match status" value="1"/>
</dbReference>
<evidence type="ECO:0000313" key="8">
    <source>
        <dbReference type="Proteomes" id="UP001056201"/>
    </source>
</evidence>
<dbReference type="Pfam" id="PF05257">
    <property type="entry name" value="CHAP"/>
    <property type="match status" value="1"/>
</dbReference>
<dbReference type="NCBIfam" id="TIGR02594">
    <property type="entry name" value="TIGR02594 family protein"/>
    <property type="match status" value="1"/>
</dbReference>
<name>A0ABY4S2M4_AQUTE</name>
<dbReference type="PANTHER" id="PTHR33734:SF22">
    <property type="entry name" value="MEMBRANE-BOUND LYTIC MUREIN TRANSGLYCOSYLASE D"/>
    <property type="match status" value="1"/>
</dbReference>
<keyword evidence="3" id="KW-0961">Cell wall biogenesis/degradation</keyword>
<feature type="domain" description="Peptidase C51" evidence="5">
    <location>
        <begin position="401"/>
        <end position="529"/>
    </location>
</feature>
<organism evidence="7 8">
    <name type="scientific">Aquincola tertiaricarbonis</name>
    <dbReference type="NCBI Taxonomy" id="391953"/>
    <lineage>
        <taxon>Bacteria</taxon>
        <taxon>Pseudomonadati</taxon>
        <taxon>Pseudomonadota</taxon>
        <taxon>Betaproteobacteria</taxon>
        <taxon>Burkholderiales</taxon>
        <taxon>Sphaerotilaceae</taxon>
        <taxon>Aquincola</taxon>
    </lineage>
</organism>